<evidence type="ECO:0000256" key="4">
    <source>
        <dbReference type="ARBA" id="ARBA00047304"/>
    </source>
</evidence>
<dbReference type="PANTHER" id="PTHR32009:SF39">
    <property type="entry name" value="TIR DOMAIN-CONTAINING PROTEIN"/>
    <property type="match status" value="1"/>
</dbReference>
<dbReference type="EC" id="3.2.2.6" evidence="1"/>
<evidence type="ECO:0000259" key="5">
    <source>
        <dbReference type="PROSITE" id="PS50104"/>
    </source>
</evidence>
<reference evidence="6 7" key="1">
    <citation type="journal article" date="2019" name="G3 (Bethesda)">
        <title>Sequencing of a Wild Apple (Malus baccata) Genome Unravels the Differences Between Cultivated and Wild Apple Species Regarding Disease Resistance and Cold Tolerance.</title>
        <authorList>
            <person name="Chen X."/>
        </authorList>
    </citation>
    <scope>NUCLEOTIDE SEQUENCE [LARGE SCALE GENOMIC DNA]</scope>
    <source>
        <strain evidence="7">cv. Shandingzi</strain>
        <tissue evidence="6">Leaves</tissue>
    </source>
</reference>
<evidence type="ECO:0000256" key="3">
    <source>
        <dbReference type="ARBA" id="ARBA00023027"/>
    </source>
</evidence>
<gene>
    <name evidence="6" type="ORF">C1H46_041098</name>
</gene>
<evidence type="ECO:0000256" key="2">
    <source>
        <dbReference type="ARBA" id="ARBA00022801"/>
    </source>
</evidence>
<dbReference type="GO" id="GO:0007165">
    <property type="term" value="P:signal transduction"/>
    <property type="evidence" value="ECO:0007669"/>
    <property type="project" value="InterPro"/>
</dbReference>
<dbReference type="FunFam" id="3.40.50.10140:FF:000007">
    <property type="entry name" value="Disease resistance protein (TIR-NBS-LRR class)"/>
    <property type="match status" value="1"/>
</dbReference>
<evidence type="ECO:0000256" key="1">
    <source>
        <dbReference type="ARBA" id="ARBA00011982"/>
    </source>
</evidence>
<dbReference type="InterPro" id="IPR000157">
    <property type="entry name" value="TIR_dom"/>
</dbReference>
<dbReference type="GO" id="GO:0061809">
    <property type="term" value="F:NAD+ nucleosidase activity, cyclic ADP-ribose generating"/>
    <property type="evidence" value="ECO:0007669"/>
    <property type="project" value="UniProtKB-EC"/>
</dbReference>
<dbReference type="Pfam" id="PF01582">
    <property type="entry name" value="TIR"/>
    <property type="match status" value="1"/>
</dbReference>
<name>A0A540KGR2_MALBA</name>
<dbReference type="SMART" id="SM00255">
    <property type="entry name" value="TIR"/>
    <property type="match status" value="1"/>
</dbReference>
<evidence type="ECO:0000313" key="6">
    <source>
        <dbReference type="EMBL" id="TQD73379.1"/>
    </source>
</evidence>
<accession>A0A540KGR2</accession>
<keyword evidence="7" id="KW-1185">Reference proteome</keyword>
<keyword evidence="3" id="KW-0520">NAD</keyword>
<comment type="catalytic activity">
    <reaction evidence="4">
        <text>NAD(+) + H2O = ADP-D-ribose + nicotinamide + H(+)</text>
        <dbReference type="Rhea" id="RHEA:16301"/>
        <dbReference type="ChEBI" id="CHEBI:15377"/>
        <dbReference type="ChEBI" id="CHEBI:15378"/>
        <dbReference type="ChEBI" id="CHEBI:17154"/>
        <dbReference type="ChEBI" id="CHEBI:57540"/>
        <dbReference type="ChEBI" id="CHEBI:57967"/>
        <dbReference type="EC" id="3.2.2.6"/>
    </reaction>
    <physiologicalReaction direction="left-to-right" evidence="4">
        <dbReference type="Rhea" id="RHEA:16302"/>
    </physiologicalReaction>
</comment>
<dbReference type="Gene3D" id="3.40.50.10140">
    <property type="entry name" value="Toll/interleukin-1 receptor homology (TIR) domain"/>
    <property type="match status" value="1"/>
</dbReference>
<feature type="domain" description="TIR" evidence="5">
    <location>
        <begin position="25"/>
        <end position="158"/>
    </location>
</feature>
<comment type="caution">
    <text evidence="6">The sequence shown here is derived from an EMBL/GenBank/DDBJ whole genome shotgun (WGS) entry which is preliminary data.</text>
</comment>
<dbReference type="SUPFAM" id="SSF52200">
    <property type="entry name" value="Toll/Interleukin receptor TIR domain"/>
    <property type="match status" value="1"/>
</dbReference>
<evidence type="ECO:0000313" key="7">
    <source>
        <dbReference type="Proteomes" id="UP000315295"/>
    </source>
</evidence>
<organism evidence="6 7">
    <name type="scientific">Malus baccata</name>
    <name type="common">Siberian crab apple</name>
    <name type="synonym">Pyrus baccata</name>
    <dbReference type="NCBI Taxonomy" id="106549"/>
    <lineage>
        <taxon>Eukaryota</taxon>
        <taxon>Viridiplantae</taxon>
        <taxon>Streptophyta</taxon>
        <taxon>Embryophyta</taxon>
        <taxon>Tracheophyta</taxon>
        <taxon>Spermatophyta</taxon>
        <taxon>Magnoliopsida</taxon>
        <taxon>eudicotyledons</taxon>
        <taxon>Gunneridae</taxon>
        <taxon>Pentapetalae</taxon>
        <taxon>rosids</taxon>
        <taxon>fabids</taxon>
        <taxon>Rosales</taxon>
        <taxon>Rosaceae</taxon>
        <taxon>Amygdaloideae</taxon>
        <taxon>Maleae</taxon>
        <taxon>Malus</taxon>
    </lineage>
</organism>
<dbReference type="STRING" id="106549.A0A540KGR2"/>
<dbReference type="InterPro" id="IPR035897">
    <property type="entry name" value="Toll_tir_struct_dom_sf"/>
</dbReference>
<proteinExistence type="predicted"/>
<dbReference type="PANTHER" id="PTHR32009">
    <property type="entry name" value="TMV RESISTANCE PROTEIN N-LIKE"/>
    <property type="match status" value="1"/>
</dbReference>
<dbReference type="AlphaFoldDB" id="A0A540KGR2"/>
<dbReference type="EMBL" id="VIEB01001295">
    <property type="protein sequence ID" value="TQD73379.1"/>
    <property type="molecule type" value="Genomic_DNA"/>
</dbReference>
<dbReference type="Proteomes" id="UP000315295">
    <property type="component" value="Unassembled WGS sequence"/>
</dbReference>
<sequence length="200" mass="23000">MDTSSSAHGAAAAASSSSSWSSNRWKYEVFLSFRGEDTRKTFTGHLFSALRKAGVNTFMDDQLTRGGNIQSELDQEIEGSRIAIIVFSKRYAESRWCLRELSKIMRCREDQEGKIVFPIFYDVDPSQVRRQSGSFEEAFRKHESDQDPNEVKQWREDLKASADLSGWDLLTSADGYFFFLSTSIFVSPYFTNQPKLRYYN</sequence>
<dbReference type="PROSITE" id="PS50104">
    <property type="entry name" value="TIR"/>
    <property type="match status" value="1"/>
</dbReference>
<keyword evidence="2" id="KW-0378">Hydrolase</keyword>
<protein>
    <recommendedName>
        <fullName evidence="1">ADP-ribosyl cyclase/cyclic ADP-ribose hydrolase</fullName>
        <ecNumber evidence="1">3.2.2.6</ecNumber>
    </recommendedName>
</protein>